<reference evidence="10" key="1">
    <citation type="submission" date="2016-10" db="EMBL/GenBank/DDBJ databases">
        <title>Sequence of Gallionella enrichment culture.</title>
        <authorList>
            <person name="Poehlein A."/>
            <person name="Muehling M."/>
            <person name="Daniel R."/>
        </authorList>
    </citation>
    <scope>NUCLEOTIDE SEQUENCE</scope>
</reference>
<evidence type="ECO:0000256" key="3">
    <source>
        <dbReference type="ARBA" id="ARBA00022741"/>
    </source>
</evidence>
<gene>
    <name evidence="10" type="ORF">GALL_312330</name>
</gene>
<dbReference type="InterPro" id="IPR006068">
    <property type="entry name" value="ATPase_P-typ_cation-transptr_C"/>
</dbReference>
<dbReference type="GO" id="GO:0005524">
    <property type="term" value="F:ATP binding"/>
    <property type="evidence" value="ECO:0007669"/>
    <property type="project" value="UniProtKB-KW"/>
</dbReference>
<dbReference type="SFLD" id="SFLDF00027">
    <property type="entry name" value="p-type_atpase"/>
    <property type="match status" value="1"/>
</dbReference>
<evidence type="ECO:0000256" key="5">
    <source>
        <dbReference type="ARBA" id="ARBA00022967"/>
    </source>
</evidence>
<dbReference type="GO" id="GO:0030007">
    <property type="term" value="P:intracellular potassium ion homeostasis"/>
    <property type="evidence" value="ECO:0007669"/>
    <property type="project" value="TreeGrafter"/>
</dbReference>
<dbReference type="Gene3D" id="3.40.1110.10">
    <property type="entry name" value="Calcium-transporting ATPase, cytoplasmic domain N"/>
    <property type="match status" value="1"/>
</dbReference>
<dbReference type="Gene3D" id="2.70.150.10">
    <property type="entry name" value="Calcium-transporting ATPase, cytoplasmic transduction domain A"/>
    <property type="match status" value="1"/>
</dbReference>
<feature type="transmembrane region" description="Helical" evidence="8">
    <location>
        <begin position="670"/>
        <end position="692"/>
    </location>
</feature>
<dbReference type="InterPro" id="IPR001757">
    <property type="entry name" value="P_typ_ATPase"/>
</dbReference>
<dbReference type="InterPro" id="IPR023298">
    <property type="entry name" value="ATPase_P-typ_TM_dom_sf"/>
</dbReference>
<dbReference type="PRINTS" id="PR00120">
    <property type="entry name" value="HATPASE"/>
</dbReference>
<comment type="subcellular location">
    <subcellularLocation>
        <location evidence="1">Membrane</location>
        <topology evidence="1">Multi-pass membrane protein</topology>
    </subcellularLocation>
</comment>
<dbReference type="GO" id="GO:0006883">
    <property type="term" value="P:intracellular sodium ion homeostasis"/>
    <property type="evidence" value="ECO:0007669"/>
    <property type="project" value="TreeGrafter"/>
</dbReference>
<evidence type="ECO:0000256" key="1">
    <source>
        <dbReference type="ARBA" id="ARBA00004141"/>
    </source>
</evidence>
<feature type="transmembrane region" description="Helical" evidence="8">
    <location>
        <begin position="66"/>
        <end position="84"/>
    </location>
</feature>
<dbReference type="PANTHER" id="PTHR43294">
    <property type="entry name" value="SODIUM/POTASSIUM-TRANSPORTING ATPASE SUBUNIT ALPHA"/>
    <property type="match status" value="1"/>
</dbReference>
<dbReference type="NCBIfam" id="TIGR01494">
    <property type="entry name" value="ATPase_P-type"/>
    <property type="match status" value="1"/>
</dbReference>
<keyword evidence="2 8" id="KW-0812">Transmembrane</keyword>
<accession>A0A1J5RFK2</accession>
<dbReference type="SFLD" id="SFLDG00002">
    <property type="entry name" value="C1.7:_P-type_atpase_like"/>
    <property type="match status" value="1"/>
</dbReference>
<dbReference type="InterPro" id="IPR036412">
    <property type="entry name" value="HAD-like_sf"/>
</dbReference>
<proteinExistence type="predicted"/>
<dbReference type="InterPro" id="IPR004014">
    <property type="entry name" value="ATPase_P-typ_cation-transptr_N"/>
</dbReference>
<keyword evidence="5" id="KW-1278">Translocase</keyword>
<keyword evidence="7 8" id="KW-0472">Membrane</keyword>
<feature type="transmembrane region" description="Helical" evidence="8">
    <location>
        <begin position="643"/>
        <end position="664"/>
    </location>
</feature>
<comment type="caution">
    <text evidence="10">The sequence shown here is derived from an EMBL/GenBank/DDBJ whole genome shotgun (WGS) entry which is preliminary data.</text>
</comment>
<dbReference type="AlphaFoldDB" id="A0A1J5RFK2"/>
<organism evidence="10">
    <name type="scientific">mine drainage metagenome</name>
    <dbReference type="NCBI Taxonomy" id="410659"/>
    <lineage>
        <taxon>unclassified sequences</taxon>
        <taxon>metagenomes</taxon>
        <taxon>ecological metagenomes</taxon>
    </lineage>
</organism>
<evidence type="ECO:0000256" key="4">
    <source>
        <dbReference type="ARBA" id="ARBA00022840"/>
    </source>
</evidence>
<dbReference type="SUPFAM" id="SSF56784">
    <property type="entry name" value="HAD-like"/>
    <property type="match status" value="1"/>
</dbReference>
<protein>
    <submittedName>
        <fullName evidence="10">Calcium-transporting ATPase 1</fullName>
        <ecNumber evidence="10">3.6.3.8</ecNumber>
    </submittedName>
</protein>
<evidence type="ECO:0000256" key="2">
    <source>
        <dbReference type="ARBA" id="ARBA00022692"/>
    </source>
</evidence>
<dbReference type="GO" id="GO:1902600">
    <property type="term" value="P:proton transmembrane transport"/>
    <property type="evidence" value="ECO:0007669"/>
    <property type="project" value="TreeGrafter"/>
</dbReference>
<keyword evidence="4" id="KW-0067">ATP-binding</keyword>
<dbReference type="InterPro" id="IPR059000">
    <property type="entry name" value="ATPase_P-type_domA"/>
</dbReference>
<feature type="transmembrane region" description="Helical" evidence="8">
    <location>
        <begin position="819"/>
        <end position="836"/>
    </location>
</feature>
<dbReference type="InterPro" id="IPR008250">
    <property type="entry name" value="ATPase_P-typ_transduc_dom_A_sf"/>
</dbReference>
<dbReference type="Pfam" id="PF00689">
    <property type="entry name" value="Cation_ATPase_C"/>
    <property type="match status" value="1"/>
</dbReference>
<dbReference type="PRINTS" id="PR00119">
    <property type="entry name" value="CATATPASE"/>
</dbReference>
<name>A0A1J5RFK2_9ZZZZ</name>
<dbReference type="PANTHER" id="PTHR43294:SF20">
    <property type="entry name" value="P-TYPE ATPASE"/>
    <property type="match status" value="1"/>
</dbReference>
<feature type="transmembrane region" description="Helical" evidence="8">
    <location>
        <begin position="34"/>
        <end position="60"/>
    </location>
</feature>
<keyword evidence="6 8" id="KW-1133">Transmembrane helix</keyword>
<dbReference type="InterPro" id="IPR023214">
    <property type="entry name" value="HAD_sf"/>
</dbReference>
<dbReference type="InterPro" id="IPR044492">
    <property type="entry name" value="P_typ_ATPase_HD_dom"/>
</dbReference>
<dbReference type="GO" id="GO:0005886">
    <property type="term" value="C:plasma membrane"/>
    <property type="evidence" value="ECO:0007669"/>
    <property type="project" value="TreeGrafter"/>
</dbReference>
<dbReference type="InterPro" id="IPR023299">
    <property type="entry name" value="ATPase_P-typ_cyto_dom_N"/>
</dbReference>
<feature type="transmembrane region" description="Helical" evidence="8">
    <location>
        <begin position="787"/>
        <end position="813"/>
    </location>
</feature>
<feature type="domain" description="Cation-transporting P-type ATPase N-terminal" evidence="9">
    <location>
        <begin position="1"/>
        <end position="62"/>
    </location>
</feature>
<dbReference type="GO" id="GO:1990573">
    <property type="term" value="P:potassium ion import across plasma membrane"/>
    <property type="evidence" value="ECO:0007669"/>
    <property type="project" value="TreeGrafter"/>
</dbReference>
<dbReference type="GO" id="GO:0016887">
    <property type="term" value="F:ATP hydrolysis activity"/>
    <property type="evidence" value="ECO:0007669"/>
    <property type="project" value="InterPro"/>
</dbReference>
<dbReference type="EMBL" id="MLJW01000452">
    <property type="protein sequence ID" value="OIQ86901.1"/>
    <property type="molecule type" value="Genomic_DNA"/>
</dbReference>
<dbReference type="Pfam" id="PF00690">
    <property type="entry name" value="Cation_ATPase_N"/>
    <property type="match status" value="1"/>
</dbReference>
<dbReference type="Gene3D" id="3.40.50.1000">
    <property type="entry name" value="HAD superfamily/HAD-like"/>
    <property type="match status" value="3"/>
</dbReference>
<dbReference type="SUPFAM" id="SSF81665">
    <property type="entry name" value="Calcium ATPase, transmembrane domain M"/>
    <property type="match status" value="1"/>
</dbReference>
<keyword evidence="10" id="KW-0378">Hydrolase</keyword>
<dbReference type="InterPro" id="IPR018303">
    <property type="entry name" value="ATPase_P-typ_P_site"/>
</dbReference>
<dbReference type="SUPFAM" id="SSF81653">
    <property type="entry name" value="Calcium ATPase, transduction domain A"/>
    <property type="match status" value="1"/>
</dbReference>
<dbReference type="InterPro" id="IPR050510">
    <property type="entry name" value="Cation_transp_ATPase_P-type"/>
</dbReference>
<evidence type="ECO:0000256" key="6">
    <source>
        <dbReference type="ARBA" id="ARBA00022989"/>
    </source>
</evidence>
<feature type="transmembrane region" description="Helical" evidence="8">
    <location>
        <begin position="233"/>
        <end position="251"/>
    </location>
</feature>
<dbReference type="Gene3D" id="1.20.1110.10">
    <property type="entry name" value="Calcium-transporting ATPase, transmembrane domain"/>
    <property type="match status" value="3"/>
</dbReference>
<dbReference type="SFLD" id="SFLDS00003">
    <property type="entry name" value="Haloacid_Dehalogenase"/>
    <property type="match status" value="1"/>
</dbReference>
<feature type="transmembrane region" description="Helical" evidence="8">
    <location>
        <begin position="746"/>
        <end position="766"/>
    </location>
</feature>
<dbReference type="EC" id="3.6.3.8" evidence="10"/>
<keyword evidence="3" id="KW-0547">Nucleotide-binding</keyword>
<feature type="transmembrane region" description="Helical" evidence="8">
    <location>
        <begin position="720"/>
        <end position="740"/>
    </location>
</feature>
<evidence type="ECO:0000256" key="7">
    <source>
        <dbReference type="ARBA" id="ARBA00023136"/>
    </source>
</evidence>
<evidence type="ECO:0000313" key="10">
    <source>
        <dbReference type="EMBL" id="OIQ86901.1"/>
    </source>
</evidence>
<sequence>MAVDLQHGLTHQAAAARLERDGYNQLSSAQPHSLFFIALNVVREPMFLLLIACGVVYLLLGNRAEALMLLGFVFVIIAISFFQMRKTERALDALRDLSSPRALVIRDGKQKRIPGREVVRGDLVLLAEGDRVPADAVLLSGISLSVDESLLTGEAVPVRKMPVDTLPELMGQPGGDDQPFLYSGTLLVQGKGMAMVMATGQDTALGAIGRALEGVSQEPTNIQRETAVIVRRAAWTGFALSLAAAVAYGLTRGDWLNGLLAGITFAMAVLPEELPVVMTAFLGLGAWRIAQKQVLTRHIPAIEMLGAATVLCVDKTGTLTQNRMTMAMLYGQGRTLDLAALAGSTLPEDFHALLEFATLASHRDPFDPMEQAINQATLQTLAGTEHVHQDWVLVDEYPLSRDLLAMSRVWRSPDHEHFVIAAKGAPEAIFDLCHLDPAQTETLTGEVRQLAEQGLRVLGVARAAFRQAALPEIQHDFEFEFLGLLGLIDPIRGEVPAAIRESHAAGIRVIMITGDYPATALNIASQVGIATDGAITGTQLDAMSDAELQRRVKAVAVFCRTVPEQKLRLVNALKANGEVVAMTGDGVNDAPALKAAHIGIAMGARGTDVAREAADLVLLNDDFASIVAAIRAGRRIFDNLKKAITFIIGVHLPIIGMTLIPVALGWPLLLLPVHILFLQLIIDPACSIVFEAEPDEQDSMRRPPRSPSARLFDQHMLRQGLLQGTVLLAVLLVIYAVALHSGRADGVARALTFSAMIVASLGLIFANRSRSRSLWATLGTRNRALRWVIGGALLLLGLVLYVPALRGLFYFGAVPSGDLAIAVGAAAGCIVVLELVRRYVLTPLK</sequence>
<dbReference type="Pfam" id="PF00122">
    <property type="entry name" value="E1-E2_ATPase"/>
    <property type="match status" value="1"/>
</dbReference>
<dbReference type="PROSITE" id="PS00154">
    <property type="entry name" value="ATPASE_E1_E2"/>
    <property type="match status" value="1"/>
</dbReference>
<feature type="transmembrane region" description="Helical" evidence="8">
    <location>
        <begin position="263"/>
        <end position="287"/>
    </location>
</feature>
<evidence type="ECO:0000256" key="8">
    <source>
        <dbReference type="SAM" id="Phobius"/>
    </source>
</evidence>
<dbReference type="Pfam" id="PF00702">
    <property type="entry name" value="Hydrolase"/>
    <property type="match status" value="1"/>
</dbReference>
<dbReference type="SMART" id="SM00831">
    <property type="entry name" value="Cation_ATPase_N"/>
    <property type="match status" value="1"/>
</dbReference>
<dbReference type="GO" id="GO:0005391">
    <property type="term" value="F:P-type sodium:potassium-exchanging transporter activity"/>
    <property type="evidence" value="ECO:0007669"/>
    <property type="project" value="TreeGrafter"/>
</dbReference>
<evidence type="ECO:0000259" key="9">
    <source>
        <dbReference type="SMART" id="SM00831"/>
    </source>
</evidence>
<dbReference type="GO" id="GO:0036376">
    <property type="term" value="P:sodium ion export across plasma membrane"/>
    <property type="evidence" value="ECO:0007669"/>
    <property type="project" value="TreeGrafter"/>
</dbReference>